<evidence type="ECO:0000313" key="1">
    <source>
        <dbReference type="Proteomes" id="UP000887576"/>
    </source>
</evidence>
<proteinExistence type="predicted"/>
<name>A0AC34RRK6_9BILA</name>
<protein>
    <submittedName>
        <fullName evidence="2">Uncharacterized protein</fullName>
    </submittedName>
</protein>
<sequence>MLALDNFDFYYGPLYGEQWPSIRLGLLTPNKFVAVLNRFSQSKEVNEQILKDLGTGNIMKFLRSGTSEKTLENLEKRKAEILKKPLQSLEGDVLTEEEAFGKNVREN</sequence>
<dbReference type="Proteomes" id="UP000887576">
    <property type="component" value="Unplaced"/>
</dbReference>
<evidence type="ECO:0000313" key="2">
    <source>
        <dbReference type="WBParaSite" id="JU765_v2.g8967.t1"/>
    </source>
</evidence>
<accession>A0AC34RRK6</accession>
<organism evidence="1 2">
    <name type="scientific">Panagrolaimus sp. JU765</name>
    <dbReference type="NCBI Taxonomy" id="591449"/>
    <lineage>
        <taxon>Eukaryota</taxon>
        <taxon>Metazoa</taxon>
        <taxon>Ecdysozoa</taxon>
        <taxon>Nematoda</taxon>
        <taxon>Chromadorea</taxon>
        <taxon>Rhabditida</taxon>
        <taxon>Tylenchina</taxon>
        <taxon>Panagrolaimomorpha</taxon>
        <taxon>Panagrolaimoidea</taxon>
        <taxon>Panagrolaimidae</taxon>
        <taxon>Panagrolaimus</taxon>
    </lineage>
</organism>
<reference evidence="2" key="1">
    <citation type="submission" date="2022-11" db="UniProtKB">
        <authorList>
            <consortium name="WormBaseParasite"/>
        </authorList>
    </citation>
    <scope>IDENTIFICATION</scope>
</reference>
<dbReference type="WBParaSite" id="JU765_v2.g8967.t1">
    <property type="protein sequence ID" value="JU765_v2.g8967.t1"/>
    <property type="gene ID" value="JU765_v2.g8967"/>
</dbReference>